<dbReference type="InterPro" id="IPR036396">
    <property type="entry name" value="Cyt_P450_sf"/>
</dbReference>
<dbReference type="PANTHER" id="PTHR24282">
    <property type="entry name" value="CYTOCHROME P450 FAMILY MEMBER"/>
    <property type="match status" value="1"/>
</dbReference>
<name>A0ABM3I7E9_ZIZJJ</name>
<dbReference type="InterPro" id="IPR017972">
    <property type="entry name" value="Cyt_P450_CS"/>
</dbReference>
<evidence type="ECO:0000256" key="2">
    <source>
        <dbReference type="ARBA" id="ARBA00010617"/>
    </source>
</evidence>
<protein>
    <submittedName>
        <fullName evidence="14">Cytochrome P450 CYP72A219</fullName>
    </submittedName>
</protein>
<dbReference type="Pfam" id="PF00067">
    <property type="entry name" value="p450"/>
    <property type="match status" value="1"/>
</dbReference>
<evidence type="ECO:0000256" key="7">
    <source>
        <dbReference type="ARBA" id="ARBA00023002"/>
    </source>
</evidence>
<evidence type="ECO:0000256" key="6">
    <source>
        <dbReference type="ARBA" id="ARBA00022989"/>
    </source>
</evidence>
<keyword evidence="4 12" id="KW-0812">Transmembrane</keyword>
<keyword evidence="13" id="KW-1185">Reference proteome</keyword>
<dbReference type="RefSeq" id="XP_048322134.1">
    <property type="nucleotide sequence ID" value="XM_048466177.2"/>
</dbReference>
<keyword evidence="10 12" id="KW-0472">Membrane</keyword>
<evidence type="ECO:0000256" key="8">
    <source>
        <dbReference type="ARBA" id="ARBA00023004"/>
    </source>
</evidence>
<evidence type="ECO:0000256" key="1">
    <source>
        <dbReference type="ARBA" id="ARBA00004167"/>
    </source>
</evidence>
<gene>
    <name evidence="14" type="primary">LOC107405893</name>
</gene>
<keyword evidence="5 11" id="KW-0479">Metal-binding</keyword>
<dbReference type="InterPro" id="IPR050665">
    <property type="entry name" value="Cytochrome_P450_Monooxygen"/>
</dbReference>
<evidence type="ECO:0000313" key="13">
    <source>
        <dbReference type="Proteomes" id="UP001652623"/>
    </source>
</evidence>
<dbReference type="PRINTS" id="PR00463">
    <property type="entry name" value="EP450I"/>
</dbReference>
<dbReference type="Proteomes" id="UP001652623">
    <property type="component" value="Chromosome 11"/>
</dbReference>
<evidence type="ECO:0000256" key="4">
    <source>
        <dbReference type="ARBA" id="ARBA00022692"/>
    </source>
</evidence>
<dbReference type="InterPro" id="IPR002401">
    <property type="entry name" value="Cyt_P450_E_grp-I"/>
</dbReference>
<evidence type="ECO:0000313" key="14">
    <source>
        <dbReference type="RefSeq" id="XP_048322134.1"/>
    </source>
</evidence>
<accession>A0ABM3I7E9</accession>
<sequence>MEVSGARAAVYVGLVSIVIALAWRVLNWVWFRPKRLERFLRQQGLSGNSYRFLFGDLKDSSTMTKEAKSKPMNLSHDITPRVLPYLHHTVNTFGKNCFIWDGPNPRTIITNPEDVKDVFAKYDDFQRPNSNPLVQLLATGLSSYEDEKWAKHRRIINPAFHIERLKKMVPAFDACCSEMISKWEVLVSKEGSCELDIWPYLQNLSADVISRAAFGSSYQEGRKIFQLLTEQAQHVMKLLQTVYIPGWRFLPTKMNKRMKEIDKEIKASLEDIINERKKAMKMGDGTKDDLLGILLESNFKEIQQHGNKKSVGMSTEDVIEECKLFYFAGQDTTSVLLVWTMVLLSMYPNWQHRAREEALQAFGNKKPDFDGLTHLKVVTMILNEVLRLYPPVLTSDRKVHKKTQLGKLTIPAGGHISLPTALFHHDKELWGADATEFNPERFSEGVSKATNGRVCFFPFGGGPRICIGQNFSLVEAKMALSMILQNFTFELSPSYAHAPHSVIFLKPQFGAHIILHKRN</sequence>
<dbReference type="SUPFAM" id="SSF48264">
    <property type="entry name" value="Cytochrome P450"/>
    <property type="match status" value="1"/>
</dbReference>
<dbReference type="PRINTS" id="PR00385">
    <property type="entry name" value="P450"/>
</dbReference>
<organism evidence="13 14">
    <name type="scientific">Ziziphus jujuba</name>
    <name type="common">Chinese jujube</name>
    <name type="synonym">Ziziphus sativa</name>
    <dbReference type="NCBI Taxonomy" id="326968"/>
    <lineage>
        <taxon>Eukaryota</taxon>
        <taxon>Viridiplantae</taxon>
        <taxon>Streptophyta</taxon>
        <taxon>Embryophyta</taxon>
        <taxon>Tracheophyta</taxon>
        <taxon>Spermatophyta</taxon>
        <taxon>Magnoliopsida</taxon>
        <taxon>eudicotyledons</taxon>
        <taxon>Gunneridae</taxon>
        <taxon>Pentapetalae</taxon>
        <taxon>rosids</taxon>
        <taxon>fabids</taxon>
        <taxon>Rosales</taxon>
        <taxon>Rhamnaceae</taxon>
        <taxon>Paliureae</taxon>
        <taxon>Ziziphus</taxon>
    </lineage>
</organism>
<evidence type="ECO:0000256" key="5">
    <source>
        <dbReference type="ARBA" id="ARBA00022723"/>
    </source>
</evidence>
<keyword evidence="9 11" id="KW-0503">Monooxygenase</keyword>
<evidence type="ECO:0000256" key="3">
    <source>
        <dbReference type="ARBA" id="ARBA00022617"/>
    </source>
</evidence>
<keyword evidence="6 12" id="KW-1133">Transmembrane helix</keyword>
<dbReference type="PANTHER" id="PTHR24282:SF255">
    <property type="entry name" value="CYTOCHROME P450 72A11-RELATED"/>
    <property type="match status" value="1"/>
</dbReference>
<dbReference type="GeneID" id="107405893"/>
<reference evidence="14" key="1">
    <citation type="submission" date="2025-08" db="UniProtKB">
        <authorList>
            <consortium name="RefSeq"/>
        </authorList>
    </citation>
    <scope>IDENTIFICATION</scope>
    <source>
        <tissue evidence="14">Seedling</tissue>
    </source>
</reference>
<evidence type="ECO:0000256" key="9">
    <source>
        <dbReference type="ARBA" id="ARBA00023033"/>
    </source>
</evidence>
<comment type="similarity">
    <text evidence="2 11">Belongs to the cytochrome P450 family.</text>
</comment>
<keyword evidence="7 11" id="KW-0560">Oxidoreductase</keyword>
<evidence type="ECO:0000256" key="10">
    <source>
        <dbReference type="ARBA" id="ARBA00023136"/>
    </source>
</evidence>
<dbReference type="CDD" id="cd20642">
    <property type="entry name" value="CYP72"/>
    <property type="match status" value="1"/>
</dbReference>
<comment type="subcellular location">
    <subcellularLocation>
        <location evidence="1">Membrane</location>
        <topology evidence="1">Single-pass membrane protein</topology>
    </subcellularLocation>
</comment>
<proteinExistence type="inferred from homology"/>
<keyword evidence="3 11" id="KW-0349">Heme</keyword>
<dbReference type="Gene3D" id="1.10.630.10">
    <property type="entry name" value="Cytochrome P450"/>
    <property type="match status" value="1"/>
</dbReference>
<dbReference type="PROSITE" id="PS00086">
    <property type="entry name" value="CYTOCHROME_P450"/>
    <property type="match status" value="1"/>
</dbReference>
<feature type="transmembrane region" description="Helical" evidence="12">
    <location>
        <begin position="6"/>
        <end position="31"/>
    </location>
</feature>
<dbReference type="InterPro" id="IPR001128">
    <property type="entry name" value="Cyt_P450"/>
</dbReference>
<keyword evidence="8 11" id="KW-0408">Iron</keyword>
<evidence type="ECO:0000256" key="12">
    <source>
        <dbReference type="SAM" id="Phobius"/>
    </source>
</evidence>
<evidence type="ECO:0000256" key="11">
    <source>
        <dbReference type="RuleBase" id="RU000461"/>
    </source>
</evidence>